<feature type="transmembrane region" description="Helical" evidence="2">
    <location>
        <begin position="252"/>
        <end position="278"/>
    </location>
</feature>
<evidence type="ECO:0000313" key="3">
    <source>
        <dbReference type="EnsemblMetazoa" id="XP_021204613.1"/>
    </source>
</evidence>
<feature type="compositionally biased region" description="Basic and acidic residues" evidence="1">
    <location>
        <begin position="335"/>
        <end position="350"/>
    </location>
</feature>
<feature type="transmembrane region" description="Helical" evidence="2">
    <location>
        <begin position="47"/>
        <end position="67"/>
    </location>
</feature>
<evidence type="ECO:0000256" key="1">
    <source>
        <dbReference type="SAM" id="MobiDB-lite"/>
    </source>
</evidence>
<accession>A0A8R2DLV1</accession>
<feature type="transmembrane region" description="Helical" evidence="2">
    <location>
        <begin position="284"/>
        <end position="308"/>
    </location>
</feature>
<sequence>MTRFEFSQRTKTKSVSKTLNILFNCIYVLTCMDFGFSLGVYKRMKVLENISLVLRVMVAIMCAAMVMKQDILDSAWADITLTESLLVIVSFKLSKPKLSYRELLENLSIVDETQGAPPAGYKVERKLITYIAGVTALRLTVLCLYCVAHTEQYSIDNFIEFLYNVPCYCLDLYLIVHFIIFHSIYCRLRTLRKALSNNFDVYRAHLIYKTLIDCTEEIKKCLDIPVSRSDRHRHSLHKPMGTFLKSYRTPRVMFQLVVILIATILVVMVNVLVTLRMLFKGESIISAFLLRYIEVILSLALLFVPVLVADMMALEAHKIHIFLHGRMQTANDLVRHESPGDRDNGHDQRAENSAADS</sequence>
<keyword evidence="2" id="KW-1133">Transmembrane helix</keyword>
<reference evidence="4" key="1">
    <citation type="journal article" date="2008" name="Insect Biochem. Mol. Biol.">
        <title>The genome of a lepidopteran model insect, the silkworm Bombyx mori.</title>
        <authorList>
            <consortium name="International Silkworm Genome Consortium"/>
        </authorList>
    </citation>
    <scope>NUCLEOTIDE SEQUENCE [LARGE SCALE GENOMIC DNA]</scope>
    <source>
        <strain evidence="4">p50T</strain>
    </source>
</reference>
<organism evidence="3 4">
    <name type="scientific">Bombyx mori</name>
    <name type="common">Silk moth</name>
    <dbReference type="NCBI Taxonomy" id="7091"/>
    <lineage>
        <taxon>Eukaryota</taxon>
        <taxon>Metazoa</taxon>
        <taxon>Ecdysozoa</taxon>
        <taxon>Arthropoda</taxon>
        <taxon>Hexapoda</taxon>
        <taxon>Insecta</taxon>
        <taxon>Pterygota</taxon>
        <taxon>Neoptera</taxon>
        <taxon>Endopterygota</taxon>
        <taxon>Lepidoptera</taxon>
        <taxon>Glossata</taxon>
        <taxon>Ditrysia</taxon>
        <taxon>Bombycoidea</taxon>
        <taxon>Bombycidae</taxon>
        <taxon>Bombycinae</taxon>
        <taxon>Bombyx</taxon>
    </lineage>
</organism>
<evidence type="ECO:0000256" key="2">
    <source>
        <dbReference type="SAM" id="Phobius"/>
    </source>
</evidence>
<dbReference type="Proteomes" id="UP000005204">
    <property type="component" value="Unassembled WGS sequence"/>
</dbReference>
<feature type="transmembrane region" description="Helical" evidence="2">
    <location>
        <begin position="162"/>
        <end position="185"/>
    </location>
</feature>
<evidence type="ECO:0000313" key="4">
    <source>
        <dbReference type="Proteomes" id="UP000005204"/>
    </source>
</evidence>
<name>A0A8R2DLV1_BOMMO</name>
<reference evidence="3" key="2">
    <citation type="submission" date="2022-06" db="UniProtKB">
        <authorList>
            <consortium name="EnsemblMetazoa"/>
        </authorList>
    </citation>
    <scope>IDENTIFICATION</scope>
    <source>
        <strain evidence="3">p50T (Dazao)</strain>
    </source>
</reference>
<feature type="region of interest" description="Disordered" evidence="1">
    <location>
        <begin position="335"/>
        <end position="357"/>
    </location>
</feature>
<proteinExistence type="predicted"/>
<feature type="transmembrane region" description="Helical" evidence="2">
    <location>
        <begin position="21"/>
        <end position="41"/>
    </location>
</feature>
<dbReference type="AlphaFoldDB" id="A0A8R2DLV1"/>
<feature type="transmembrane region" description="Helical" evidence="2">
    <location>
        <begin position="127"/>
        <end position="150"/>
    </location>
</feature>
<evidence type="ECO:0008006" key="5">
    <source>
        <dbReference type="Google" id="ProtNLM"/>
    </source>
</evidence>
<keyword evidence="2" id="KW-0472">Membrane</keyword>
<protein>
    <recommendedName>
        <fullName evidence="5">Gustatory receptor</fullName>
    </recommendedName>
</protein>
<dbReference type="EnsemblMetazoa" id="XM_021348938.2">
    <property type="protein sequence ID" value="XP_021204613.1"/>
    <property type="gene ID" value="LOC105841868"/>
</dbReference>
<keyword evidence="2" id="KW-0812">Transmembrane</keyword>
<keyword evidence="4" id="KW-1185">Reference proteome</keyword>